<keyword evidence="1" id="KW-0812">Transmembrane</keyword>
<sequence>MTTTAPARESRLDHVRGAMYAGLALTVLAALAPLIDIATVDTIGDHVRDAYPRWPDSTVATERNAIAGYLAAVWLIGVAGWILTMRAVAGRRRSARRIAVTMFTLGTLVALTNLSIPGGEYERIVPPAHGALGLLPVAVGLAVTVMVLRRIPSR</sequence>
<dbReference type="RefSeq" id="WP_131893938.1">
    <property type="nucleotide sequence ID" value="NZ_SMKZ01000011.1"/>
</dbReference>
<protein>
    <submittedName>
        <fullName evidence="2">Uncharacterized protein</fullName>
    </submittedName>
</protein>
<dbReference type="EMBL" id="SMKZ01000011">
    <property type="protein sequence ID" value="TDE11196.1"/>
    <property type="molecule type" value="Genomic_DNA"/>
</dbReference>
<dbReference type="AlphaFoldDB" id="A0A4R5DBW0"/>
<dbReference type="Proteomes" id="UP000294739">
    <property type="component" value="Unassembled WGS sequence"/>
</dbReference>
<reference evidence="2 3" key="1">
    <citation type="submission" date="2019-03" db="EMBL/GenBank/DDBJ databases">
        <title>Draft genome sequences of novel Actinobacteria.</title>
        <authorList>
            <person name="Sahin N."/>
            <person name="Ay H."/>
            <person name="Saygin H."/>
        </authorList>
    </citation>
    <scope>NUCLEOTIDE SEQUENCE [LARGE SCALE GENOMIC DNA]</scope>
    <source>
        <strain evidence="2 3">5K138</strain>
    </source>
</reference>
<evidence type="ECO:0000256" key="1">
    <source>
        <dbReference type="SAM" id="Phobius"/>
    </source>
</evidence>
<feature type="transmembrane region" description="Helical" evidence="1">
    <location>
        <begin position="97"/>
        <end position="116"/>
    </location>
</feature>
<keyword evidence="3" id="KW-1185">Reference proteome</keyword>
<comment type="caution">
    <text evidence="2">The sequence shown here is derived from an EMBL/GenBank/DDBJ whole genome shotgun (WGS) entry which is preliminary data.</text>
</comment>
<name>A0A4R5DBW0_9ACTN</name>
<feature type="transmembrane region" description="Helical" evidence="1">
    <location>
        <begin position="128"/>
        <end position="148"/>
    </location>
</feature>
<accession>A0A4R5DBW0</accession>
<keyword evidence="1" id="KW-0472">Membrane</keyword>
<keyword evidence="1" id="KW-1133">Transmembrane helix</keyword>
<gene>
    <name evidence="2" type="ORF">E1269_10015</name>
</gene>
<evidence type="ECO:0000313" key="3">
    <source>
        <dbReference type="Proteomes" id="UP000294739"/>
    </source>
</evidence>
<evidence type="ECO:0000313" key="2">
    <source>
        <dbReference type="EMBL" id="TDE11196.1"/>
    </source>
</evidence>
<feature type="transmembrane region" description="Helical" evidence="1">
    <location>
        <begin position="17"/>
        <end position="35"/>
    </location>
</feature>
<organism evidence="2 3">
    <name type="scientific">Jiangella asiatica</name>
    <dbReference type="NCBI Taxonomy" id="2530372"/>
    <lineage>
        <taxon>Bacteria</taxon>
        <taxon>Bacillati</taxon>
        <taxon>Actinomycetota</taxon>
        <taxon>Actinomycetes</taxon>
        <taxon>Jiangellales</taxon>
        <taxon>Jiangellaceae</taxon>
        <taxon>Jiangella</taxon>
    </lineage>
</organism>
<feature type="transmembrane region" description="Helical" evidence="1">
    <location>
        <begin position="66"/>
        <end position="85"/>
    </location>
</feature>
<dbReference type="OrthoDB" id="4337876at2"/>
<dbReference type="InParanoid" id="A0A4R5DBW0"/>
<proteinExistence type="predicted"/>